<reference evidence="2" key="1">
    <citation type="journal article" date="2014" name="Front. Microbiol.">
        <title>High frequency of phylogenetically diverse reductive dehalogenase-homologous genes in deep subseafloor sedimentary metagenomes.</title>
        <authorList>
            <person name="Kawai M."/>
            <person name="Futagami T."/>
            <person name="Toyoda A."/>
            <person name="Takaki Y."/>
            <person name="Nishi S."/>
            <person name="Hori S."/>
            <person name="Arai W."/>
            <person name="Tsubouchi T."/>
            <person name="Morono Y."/>
            <person name="Uchiyama I."/>
            <person name="Ito T."/>
            <person name="Fujiyama A."/>
            <person name="Inagaki F."/>
            <person name="Takami H."/>
        </authorList>
    </citation>
    <scope>NUCLEOTIDE SEQUENCE</scope>
    <source>
        <strain evidence="2">Expedition CK06-06</strain>
    </source>
</reference>
<comment type="similarity">
    <text evidence="1">Belongs to the CutA family.</text>
</comment>
<comment type="caution">
    <text evidence="2">The sequence shown here is derived from an EMBL/GenBank/DDBJ whole genome shotgun (WGS) entry which is preliminary data.</text>
</comment>
<dbReference type="PANTHER" id="PTHR23419">
    <property type="entry name" value="DIVALENT CATION TOLERANCE CUTA-RELATED"/>
    <property type="match status" value="1"/>
</dbReference>
<gene>
    <name evidence="2" type="ORF">S01H4_23966</name>
</gene>
<dbReference type="InterPro" id="IPR011322">
    <property type="entry name" value="N-reg_PII-like_a/b"/>
</dbReference>
<dbReference type="GO" id="GO:0005507">
    <property type="term" value="F:copper ion binding"/>
    <property type="evidence" value="ECO:0007669"/>
    <property type="project" value="TreeGrafter"/>
</dbReference>
<dbReference type="Gene3D" id="3.30.70.120">
    <property type="match status" value="1"/>
</dbReference>
<sequence>MYSVLLCTASINEAEKIARTLVEEKLSACVNITPEVNSYFRWEGKVTKEKEAMLIIKMETRKVEEVIKRIKQLHSYQVPEIIALPIIAGNEEYLAWIKESLK</sequence>
<evidence type="ECO:0000256" key="1">
    <source>
        <dbReference type="ARBA" id="ARBA00010169"/>
    </source>
</evidence>
<dbReference type="InterPro" id="IPR004323">
    <property type="entry name" value="Ion_tolerance_CutA"/>
</dbReference>
<dbReference type="InterPro" id="IPR015867">
    <property type="entry name" value="N-reg_PII/ATP_PRibTrfase_C"/>
</dbReference>
<dbReference type="SUPFAM" id="SSF54913">
    <property type="entry name" value="GlnB-like"/>
    <property type="match status" value="1"/>
</dbReference>
<evidence type="ECO:0000313" key="2">
    <source>
        <dbReference type="EMBL" id="GAG81992.1"/>
    </source>
</evidence>
<name>X1BLF5_9ZZZZ</name>
<proteinExistence type="inferred from homology"/>
<dbReference type="AlphaFoldDB" id="X1BLF5"/>
<evidence type="ECO:0008006" key="3">
    <source>
        <dbReference type="Google" id="ProtNLM"/>
    </source>
</evidence>
<accession>X1BLF5</accession>
<dbReference type="Pfam" id="PF03091">
    <property type="entry name" value="CutA1"/>
    <property type="match status" value="1"/>
</dbReference>
<dbReference type="EMBL" id="BART01011200">
    <property type="protein sequence ID" value="GAG81992.1"/>
    <property type="molecule type" value="Genomic_DNA"/>
</dbReference>
<dbReference type="GO" id="GO:0010038">
    <property type="term" value="P:response to metal ion"/>
    <property type="evidence" value="ECO:0007669"/>
    <property type="project" value="InterPro"/>
</dbReference>
<protein>
    <recommendedName>
        <fullName evidence="3">Divalent-cation tolerance protein CutA</fullName>
    </recommendedName>
</protein>
<organism evidence="2">
    <name type="scientific">marine sediment metagenome</name>
    <dbReference type="NCBI Taxonomy" id="412755"/>
    <lineage>
        <taxon>unclassified sequences</taxon>
        <taxon>metagenomes</taxon>
        <taxon>ecological metagenomes</taxon>
    </lineage>
</organism>
<dbReference type="PANTHER" id="PTHR23419:SF8">
    <property type="entry name" value="FI09726P"/>
    <property type="match status" value="1"/>
</dbReference>